<reference evidence="1" key="2">
    <citation type="submission" date="2021-08" db="EMBL/GenBank/DDBJ databases">
        <authorList>
            <person name="Tani A."/>
            <person name="Ola A."/>
            <person name="Ogura Y."/>
            <person name="Katsura K."/>
            <person name="Hayashi T."/>
        </authorList>
    </citation>
    <scope>NUCLEOTIDE SEQUENCE</scope>
    <source>
        <strain evidence="1">DSM 19015</strain>
    </source>
</reference>
<protein>
    <recommendedName>
        <fullName evidence="3">Helix-turn-helix domain-containing protein</fullName>
    </recommendedName>
</protein>
<proteinExistence type="predicted"/>
<evidence type="ECO:0000313" key="1">
    <source>
        <dbReference type="EMBL" id="GJD96600.1"/>
    </source>
</evidence>
<dbReference type="EMBL" id="BPQP01000064">
    <property type="protein sequence ID" value="GJD96600.1"/>
    <property type="molecule type" value="Genomic_DNA"/>
</dbReference>
<comment type="caution">
    <text evidence="1">The sequence shown here is derived from an EMBL/GenBank/DDBJ whole genome shotgun (WGS) entry which is preliminary data.</text>
</comment>
<dbReference type="Proteomes" id="UP001055125">
    <property type="component" value="Unassembled WGS sequence"/>
</dbReference>
<dbReference type="RefSeq" id="WP_238245696.1">
    <property type="nucleotide sequence ID" value="NZ_BPQP01000064.1"/>
</dbReference>
<organism evidence="1 2">
    <name type="scientific">Methylobacterium iners</name>
    <dbReference type="NCBI Taxonomy" id="418707"/>
    <lineage>
        <taxon>Bacteria</taxon>
        <taxon>Pseudomonadati</taxon>
        <taxon>Pseudomonadota</taxon>
        <taxon>Alphaproteobacteria</taxon>
        <taxon>Hyphomicrobiales</taxon>
        <taxon>Methylobacteriaceae</taxon>
        <taxon>Methylobacterium</taxon>
    </lineage>
</organism>
<accession>A0ABQ4S4I6</accession>
<gene>
    <name evidence="1" type="ORF">OCOJLMKI_3823</name>
</gene>
<keyword evidence="2" id="KW-1185">Reference proteome</keyword>
<reference evidence="1" key="1">
    <citation type="journal article" date="2021" name="Front. Microbiol.">
        <title>Comprehensive Comparative Genomics and Phenotyping of Methylobacterium Species.</title>
        <authorList>
            <person name="Alessa O."/>
            <person name="Ogura Y."/>
            <person name="Fujitani Y."/>
            <person name="Takami H."/>
            <person name="Hayashi T."/>
            <person name="Sahin N."/>
            <person name="Tani A."/>
        </authorList>
    </citation>
    <scope>NUCLEOTIDE SEQUENCE</scope>
    <source>
        <strain evidence="1">DSM 19015</strain>
    </source>
</reference>
<name>A0ABQ4S4I6_9HYPH</name>
<evidence type="ECO:0008006" key="3">
    <source>
        <dbReference type="Google" id="ProtNLM"/>
    </source>
</evidence>
<sequence>MPSMMTGAEVAALLRLNIKTVRKYVPSVKVGKRVLYAFPEVQKFLAGTTATQADDGPVFPYGVKIENGPFGRTELPIALVAQRRLSTNGKTETWIIECPRCGELHEHGAGEGSRASHCGLQVPERGEIYILDATHLPLTPFKLARIQTGRRKYI</sequence>
<evidence type="ECO:0000313" key="2">
    <source>
        <dbReference type="Proteomes" id="UP001055125"/>
    </source>
</evidence>